<name>A0A1J5R7K8_9ZZZZ</name>
<dbReference type="AlphaFoldDB" id="A0A1J5R7K8"/>
<organism evidence="1">
    <name type="scientific">mine drainage metagenome</name>
    <dbReference type="NCBI Taxonomy" id="410659"/>
    <lineage>
        <taxon>unclassified sequences</taxon>
        <taxon>metagenomes</taxon>
        <taxon>ecological metagenomes</taxon>
    </lineage>
</organism>
<accession>A0A1J5R7K8</accession>
<comment type="caution">
    <text evidence="1">The sequence shown here is derived from an EMBL/GenBank/DDBJ whole genome shotgun (WGS) entry which is preliminary data.</text>
</comment>
<gene>
    <name evidence="1" type="ORF">GALL_262360</name>
</gene>
<evidence type="ECO:0000313" key="1">
    <source>
        <dbReference type="EMBL" id="OIQ91865.1"/>
    </source>
</evidence>
<proteinExistence type="predicted"/>
<reference evidence="1" key="1">
    <citation type="submission" date="2016-10" db="EMBL/GenBank/DDBJ databases">
        <title>Sequence of Gallionella enrichment culture.</title>
        <authorList>
            <person name="Poehlein A."/>
            <person name="Muehling M."/>
            <person name="Daniel R."/>
        </authorList>
    </citation>
    <scope>NUCLEOTIDE SEQUENCE</scope>
</reference>
<dbReference type="EMBL" id="MLJW01000247">
    <property type="protein sequence ID" value="OIQ91865.1"/>
    <property type="molecule type" value="Genomic_DNA"/>
</dbReference>
<protein>
    <submittedName>
        <fullName evidence="1">Uncharacterized protein</fullName>
    </submittedName>
</protein>
<sequence length="232" mass="25111">MQQTMWQDRTDETRWSQSAYQVLVLTAVTLGCIGITDDAHAQSGKLGVYTGTVAVSGTMTENRGKETYHADVKISLPLTEGSSSSAMADMSDVDKPSAMALITQWDVAGKETVPDQRDGKLDSWHCSIAGPTEVPMNASGVLNVDYRAKTHSMSIALVSTRTIPLKCVHSRTGPYKKDMAVSLVIGTTVMGEPFKELPFADPARLAATYKLVPPAETGFGPIDMVWDLRLSR</sequence>